<evidence type="ECO:0008006" key="6">
    <source>
        <dbReference type="Google" id="ProtNLM"/>
    </source>
</evidence>
<dbReference type="Pfam" id="PF14941">
    <property type="entry name" value="OAF_N"/>
    <property type="match status" value="1"/>
</dbReference>
<dbReference type="OrthoDB" id="5947176at2759"/>
<comment type="similarity">
    <text evidence="1">Belongs to the OAF family.</text>
</comment>
<proteinExistence type="inferred from homology"/>
<dbReference type="Proteomes" id="UP001163046">
    <property type="component" value="Unassembled WGS sequence"/>
</dbReference>
<evidence type="ECO:0000313" key="4">
    <source>
        <dbReference type="EMBL" id="KAJ7333076.1"/>
    </source>
</evidence>
<protein>
    <recommendedName>
        <fullName evidence="6">Out at first protein</fullName>
    </recommendedName>
</protein>
<dbReference type="EMBL" id="MU827787">
    <property type="protein sequence ID" value="KAJ7333076.1"/>
    <property type="molecule type" value="Genomic_DNA"/>
</dbReference>
<dbReference type="InterPro" id="IPR026315">
    <property type="entry name" value="Oaf"/>
</dbReference>
<evidence type="ECO:0000259" key="3">
    <source>
        <dbReference type="Pfam" id="PF22873"/>
    </source>
</evidence>
<feature type="domain" description="Out at first C-terminal" evidence="3">
    <location>
        <begin position="216"/>
        <end position="283"/>
    </location>
</feature>
<dbReference type="InterPro" id="IPR053894">
    <property type="entry name" value="OAF_N"/>
</dbReference>
<comment type="caution">
    <text evidence="4">The sequence shown here is derived from an EMBL/GenBank/DDBJ whole genome shotgun (WGS) entry which is preliminary data.</text>
</comment>
<dbReference type="PANTHER" id="PTHR13423">
    <property type="entry name" value="OUT AT FIRST"/>
    <property type="match status" value="1"/>
</dbReference>
<feature type="domain" description="Out at first protein BRICHOS-like" evidence="2">
    <location>
        <begin position="40"/>
        <end position="179"/>
    </location>
</feature>
<gene>
    <name evidence="4" type="ORF">OS493_018246</name>
</gene>
<evidence type="ECO:0000259" key="2">
    <source>
        <dbReference type="Pfam" id="PF14941"/>
    </source>
</evidence>
<dbReference type="AlphaFoldDB" id="A0A9W9YBW4"/>
<evidence type="ECO:0000256" key="1">
    <source>
        <dbReference type="ARBA" id="ARBA00005786"/>
    </source>
</evidence>
<name>A0A9W9YBW4_9CNID</name>
<dbReference type="Pfam" id="PF22873">
    <property type="entry name" value="OAF_C"/>
    <property type="match status" value="1"/>
</dbReference>
<evidence type="ECO:0000313" key="5">
    <source>
        <dbReference type="Proteomes" id="UP001163046"/>
    </source>
</evidence>
<sequence length="286" mass="32705">MVSLWCKQHSTHSLVLARNGCVLVAVAHFVCIFVRNCSLNLIVNIKGKYGDIVQQNFFADPEKDFVTIDFKNNEGRYVQVYIDFRLKRKIFQVIALGEMDRAESSYEAMCFVTELEDEEFITSDAMSKLRQKNPSAIRVPEDDIGSKSHSMDHAVMLDAMNATDQNISQLCRDAGKVLFKGSNPKLLLQENSTREDLDKLELAAQDQSGFTKLLKRCKDTSELSAECICRVEVCISWYPCHLKFCQGQDDNGQPMEYRCGIKTCGKCHDFDFYVGERRHCFWDINS</sequence>
<reference evidence="4" key="1">
    <citation type="submission" date="2023-01" db="EMBL/GenBank/DDBJ databases">
        <title>Genome assembly of the deep-sea coral Lophelia pertusa.</title>
        <authorList>
            <person name="Herrera S."/>
            <person name="Cordes E."/>
        </authorList>
    </citation>
    <scope>NUCLEOTIDE SEQUENCE</scope>
    <source>
        <strain evidence="4">USNM1676648</strain>
        <tissue evidence="4">Polyp</tissue>
    </source>
</reference>
<keyword evidence="5" id="KW-1185">Reference proteome</keyword>
<accession>A0A9W9YBW4</accession>
<dbReference type="InterPro" id="IPR053897">
    <property type="entry name" value="Oaf_C"/>
</dbReference>
<organism evidence="4 5">
    <name type="scientific">Desmophyllum pertusum</name>
    <dbReference type="NCBI Taxonomy" id="174260"/>
    <lineage>
        <taxon>Eukaryota</taxon>
        <taxon>Metazoa</taxon>
        <taxon>Cnidaria</taxon>
        <taxon>Anthozoa</taxon>
        <taxon>Hexacorallia</taxon>
        <taxon>Scleractinia</taxon>
        <taxon>Caryophylliina</taxon>
        <taxon>Caryophylliidae</taxon>
        <taxon>Desmophyllum</taxon>
    </lineage>
</organism>
<dbReference type="PANTHER" id="PTHR13423:SF2">
    <property type="entry name" value="OUT AT FIRST PROTEIN HOMOLOG"/>
    <property type="match status" value="1"/>
</dbReference>